<keyword evidence="2" id="KW-0812">Transmembrane</keyword>
<dbReference type="InterPro" id="IPR005625">
    <property type="entry name" value="PepSY-ass_TM"/>
</dbReference>
<dbReference type="STRING" id="553385.GCA_000591415_03540"/>
<protein>
    <recommendedName>
        <fullName evidence="5">PepSY domain-containing protein</fullName>
    </recommendedName>
</protein>
<proteinExistence type="predicted"/>
<gene>
    <name evidence="3" type="ORF">FQP86_12775</name>
</gene>
<evidence type="ECO:0008006" key="5">
    <source>
        <dbReference type="Google" id="ProtNLM"/>
    </source>
</evidence>
<reference evidence="3 4" key="1">
    <citation type="submission" date="2019-07" db="EMBL/GenBank/DDBJ databases">
        <title>Diversity of Bacteria from Kongsfjorden, Arctic.</title>
        <authorList>
            <person name="Yu Y."/>
        </authorList>
    </citation>
    <scope>NUCLEOTIDE SEQUENCE [LARGE SCALE GENOMIC DNA]</scope>
    <source>
        <strain evidence="3 4">SM1923</strain>
    </source>
</reference>
<evidence type="ECO:0000313" key="3">
    <source>
        <dbReference type="EMBL" id="TVU69307.1"/>
    </source>
</evidence>
<evidence type="ECO:0000313" key="4">
    <source>
        <dbReference type="Proteomes" id="UP000319941"/>
    </source>
</evidence>
<dbReference type="Proteomes" id="UP000319941">
    <property type="component" value="Unassembled WGS sequence"/>
</dbReference>
<feature type="transmembrane region" description="Helical" evidence="2">
    <location>
        <begin position="311"/>
        <end position="330"/>
    </location>
</feature>
<feature type="transmembrane region" description="Helical" evidence="2">
    <location>
        <begin position="275"/>
        <end position="299"/>
    </location>
</feature>
<dbReference type="Pfam" id="PF03929">
    <property type="entry name" value="PepSY_TM"/>
    <property type="match status" value="1"/>
</dbReference>
<dbReference type="EMBL" id="VNFH01000008">
    <property type="protein sequence ID" value="TVU69307.1"/>
    <property type="molecule type" value="Genomic_DNA"/>
</dbReference>
<name>A0A558HJL5_9GAMM</name>
<feature type="transmembrane region" description="Helical" evidence="2">
    <location>
        <begin position="45"/>
        <end position="67"/>
    </location>
</feature>
<keyword evidence="2" id="KW-1133">Transmembrane helix</keyword>
<sequence length="331" mass="35747">MSDVAPGAPAQRLASRATSTLQDTPRQRGRRKTLAQRLNPWIRSLHLYCGVALVPFVLLYGVSAFLMNHPGLYRDIQQTPLSSEALQRAALGPVDAQALAVASVAEMNRVSSGRHEFTLIDPQALKGAPLSLLLDSRGADMRQRYMVDLSHGEGRRIAMQENAAGNASARPARMPLAGQILTLPDTSPLAVPLVSQQARLREAIGASERQPLNGKGTLDFTLEDGSGQRFNAQLDLYSGKLKGQPVGQVQPGAGLGETLTRLHKQHGYKSSVLEWVWAVVVDVMACVMVLWGLTGLWMWWQMKRRRPLGGLLMAAGIGLSAALGLGLHAGM</sequence>
<evidence type="ECO:0000256" key="2">
    <source>
        <dbReference type="SAM" id="Phobius"/>
    </source>
</evidence>
<dbReference type="PANTHER" id="PTHR40115">
    <property type="entry name" value="INNER MEMBRANE PROTEIN WITH PEPSY TM HELIX"/>
    <property type="match status" value="1"/>
</dbReference>
<dbReference type="PANTHER" id="PTHR40115:SF1">
    <property type="entry name" value="INNER MEMBRANE PROTEIN WITH PEPSY TM HELIX"/>
    <property type="match status" value="1"/>
</dbReference>
<keyword evidence="2" id="KW-0472">Membrane</keyword>
<organism evidence="3 4">
    <name type="scientific">Cobetia crustatorum</name>
    <dbReference type="NCBI Taxonomy" id="553385"/>
    <lineage>
        <taxon>Bacteria</taxon>
        <taxon>Pseudomonadati</taxon>
        <taxon>Pseudomonadota</taxon>
        <taxon>Gammaproteobacteria</taxon>
        <taxon>Oceanospirillales</taxon>
        <taxon>Halomonadaceae</taxon>
        <taxon>Cobetia</taxon>
    </lineage>
</organism>
<dbReference type="RefSeq" id="WP_144727761.1">
    <property type="nucleotide sequence ID" value="NZ_CAWOWR010000137.1"/>
</dbReference>
<keyword evidence="4" id="KW-1185">Reference proteome</keyword>
<evidence type="ECO:0000256" key="1">
    <source>
        <dbReference type="SAM" id="MobiDB-lite"/>
    </source>
</evidence>
<feature type="region of interest" description="Disordered" evidence="1">
    <location>
        <begin position="1"/>
        <end position="32"/>
    </location>
</feature>
<dbReference type="OrthoDB" id="213240at2"/>
<dbReference type="InterPro" id="IPR032307">
    <property type="entry name" value="PepSY_TM-like_2"/>
</dbReference>
<comment type="caution">
    <text evidence="3">The sequence shown here is derived from an EMBL/GenBank/DDBJ whole genome shotgun (WGS) entry which is preliminary data.</text>
</comment>
<accession>A0A558HJL5</accession>
<dbReference type="AlphaFoldDB" id="A0A558HJL5"/>